<reference evidence="3" key="1">
    <citation type="submission" date="2023-08" db="EMBL/GenBank/DDBJ databases">
        <authorList>
            <person name="Audoor S."/>
            <person name="Bilcke G."/>
        </authorList>
    </citation>
    <scope>NUCLEOTIDE SEQUENCE</scope>
</reference>
<dbReference type="Proteomes" id="UP001295423">
    <property type="component" value="Unassembled WGS sequence"/>
</dbReference>
<dbReference type="EMBL" id="CAKOGP040000446">
    <property type="protein sequence ID" value="CAJ1935263.1"/>
    <property type="molecule type" value="Genomic_DNA"/>
</dbReference>
<comment type="caution">
    <text evidence="3">The sequence shown here is derived from an EMBL/GenBank/DDBJ whole genome shotgun (WGS) entry which is preliminary data.</text>
</comment>
<feature type="compositionally biased region" description="Polar residues" evidence="1">
    <location>
        <begin position="248"/>
        <end position="259"/>
    </location>
</feature>
<evidence type="ECO:0000313" key="4">
    <source>
        <dbReference type="Proteomes" id="UP001295423"/>
    </source>
</evidence>
<evidence type="ECO:0000313" key="3">
    <source>
        <dbReference type="EMBL" id="CAJ1935263.1"/>
    </source>
</evidence>
<keyword evidence="4" id="KW-1185">Reference proteome</keyword>
<evidence type="ECO:0000256" key="2">
    <source>
        <dbReference type="SAM" id="SignalP"/>
    </source>
</evidence>
<organism evidence="3 4">
    <name type="scientific">Cylindrotheca closterium</name>
    <dbReference type="NCBI Taxonomy" id="2856"/>
    <lineage>
        <taxon>Eukaryota</taxon>
        <taxon>Sar</taxon>
        <taxon>Stramenopiles</taxon>
        <taxon>Ochrophyta</taxon>
        <taxon>Bacillariophyta</taxon>
        <taxon>Bacillariophyceae</taxon>
        <taxon>Bacillariophycidae</taxon>
        <taxon>Bacillariales</taxon>
        <taxon>Bacillariaceae</taxon>
        <taxon>Cylindrotheca</taxon>
    </lineage>
</organism>
<feature type="chain" id="PRO_5041977742" evidence="2">
    <location>
        <begin position="23"/>
        <end position="524"/>
    </location>
</feature>
<feature type="region of interest" description="Disordered" evidence="1">
    <location>
        <begin position="242"/>
        <end position="276"/>
    </location>
</feature>
<sequence length="524" mass="56831">MKFTAAASLSLTIATIATVATAEESATDATRDYSGVTGEVINERVDNDFTEDIVYDGTCAGQSACLGFTVHEVQRRCGSGSCEFTVCYQTEVGYVAADKYYEVFSKNVESDRSNMDEATEAALEASKETCKLHPDYGVDYAGNMHTESFSDEGGCQNADNPSGKGYWDETCINPETADASSGIVTSTTGSRFSRFCQVAYPGQTVHFMMHSYNRLDWNGENPTPVTCSGSAEIGALDGDDAKWGKSQCAPSTSNSTAPKGQTFFPATDGSTGGTCSEEPEGNECVWSYTAPTDCAYEENYPTCYITQESVDTVDTLCGASAGPVVEYFEHANNPNGPPPRVPLHDIVMNGDGTVSFKIYNPYGNYAEPINYTSTEHLYKGDDFHNMYVVYDQANEIGNEVCDLQPGSGKCATDEEYTAKCRSDGVAIVTVFASGFDETSGAAQDITNGSGTDVFECCPATYQPLDHYNTAQTAAWTFLVHCECPEDEEADPDRLRRRNLSESVSNKFQNGKLFTENQKKLHNLL</sequence>
<name>A0AAD2CLL4_9STRA</name>
<accession>A0AAD2CLL4</accession>
<feature type="signal peptide" evidence="2">
    <location>
        <begin position="1"/>
        <end position="22"/>
    </location>
</feature>
<evidence type="ECO:0000256" key="1">
    <source>
        <dbReference type="SAM" id="MobiDB-lite"/>
    </source>
</evidence>
<proteinExistence type="predicted"/>
<keyword evidence="2" id="KW-0732">Signal</keyword>
<dbReference type="AlphaFoldDB" id="A0AAD2CLL4"/>
<protein>
    <submittedName>
        <fullName evidence="3">Uncharacterized protein</fullName>
    </submittedName>
</protein>
<gene>
    <name evidence="3" type="ORF">CYCCA115_LOCUS4599</name>
</gene>